<comment type="caution">
    <text evidence="1">The sequence shown here is derived from an EMBL/GenBank/DDBJ whole genome shotgun (WGS) entry which is preliminary data.</text>
</comment>
<reference evidence="1 2" key="1">
    <citation type="submission" date="2020-10" db="EMBL/GenBank/DDBJ databases">
        <title>Identification of Nocardia species via Next-generation sequencing and recognition of intraspecies genetic diversity.</title>
        <authorList>
            <person name="Li P."/>
            <person name="Li P."/>
            <person name="Lu B."/>
        </authorList>
    </citation>
    <scope>NUCLEOTIDE SEQUENCE [LARGE SCALE GENOMIC DNA]</scope>
    <source>
        <strain evidence="1 2">N-11</strain>
    </source>
</reference>
<gene>
    <name evidence="1" type="ORF">IU470_21085</name>
</gene>
<evidence type="ECO:0000313" key="2">
    <source>
        <dbReference type="Proteomes" id="UP000807309"/>
    </source>
</evidence>
<dbReference type="RefSeq" id="WP_195034575.1">
    <property type="nucleotide sequence ID" value="NZ_JADLRE010000016.1"/>
</dbReference>
<organism evidence="1 2">
    <name type="scientific">Nocardia abscessus</name>
    <dbReference type="NCBI Taxonomy" id="120957"/>
    <lineage>
        <taxon>Bacteria</taxon>
        <taxon>Bacillati</taxon>
        <taxon>Actinomycetota</taxon>
        <taxon>Actinomycetes</taxon>
        <taxon>Mycobacteriales</taxon>
        <taxon>Nocardiaceae</taxon>
        <taxon>Nocardia</taxon>
    </lineage>
</organism>
<name>A0ABS0CGQ2_9NOCA</name>
<dbReference type="EMBL" id="JADLRE010000016">
    <property type="protein sequence ID" value="MBF6227593.1"/>
    <property type="molecule type" value="Genomic_DNA"/>
</dbReference>
<proteinExistence type="predicted"/>
<sequence>MNASRGQGLYSAGMAELERMAALLKDESTPLRGALTDSQDPLAIGLRCVAVAGADAVGDQSTIEKLARRHGYTLASTYVVAPHTVPLAVTASVLEMVHVTRAGAVIVPGMAHLGGSVPAEFTRVCSVIMPGHVMLGRTLYPTPPTSGDNTDAEAQG</sequence>
<dbReference type="Proteomes" id="UP000807309">
    <property type="component" value="Unassembled WGS sequence"/>
</dbReference>
<accession>A0ABS0CGQ2</accession>
<protein>
    <submittedName>
        <fullName evidence="1">Uncharacterized protein</fullName>
    </submittedName>
</protein>
<evidence type="ECO:0000313" key="1">
    <source>
        <dbReference type="EMBL" id="MBF6227593.1"/>
    </source>
</evidence>
<keyword evidence="2" id="KW-1185">Reference proteome</keyword>